<dbReference type="Gene3D" id="1.10.760.10">
    <property type="entry name" value="Cytochrome c-like domain"/>
    <property type="match status" value="2"/>
</dbReference>
<keyword evidence="4" id="KW-0249">Electron transport</keyword>
<gene>
    <name evidence="8" type="ORF">DJ021_03380</name>
</gene>
<dbReference type="GO" id="GO:0009055">
    <property type="term" value="F:electron transfer activity"/>
    <property type="evidence" value="ECO:0007669"/>
    <property type="project" value="InterPro"/>
</dbReference>
<feature type="domain" description="Cytochrome c" evidence="7">
    <location>
        <begin position="193"/>
        <end position="280"/>
    </location>
</feature>
<dbReference type="Pfam" id="PF00034">
    <property type="entry name" value="Cytochrom_C"/>
    <property type="match status" value="2"/>
</dbReference>
<evidence type="ECO:0000256" key="4">
    <source>
        <dbReference type="ARBA" id="ARBA00022982"/>
    </source>
</evidence>
<evidence type="ECO:0000256" key="5">
    <source>
        <dbReference type="ARBA" id="ARBA00023004"/>
    </source>
</evidence>
<protein>
    <recommendedName>
        <fullName evidence="7">Cytochrome c domain-containing protein</fullName>
    </recommendedName>
</protein>
<evidence type="ECO:0000256" key="3">
    <source>
        <dbReference type="ARBA" id="ARBA00022723"/>
    </source>
</evidence>
<keyword evidence="9" id="KW-1185">Reference proteome</keyword>
<keyword evidence="2 6" id="KW-0349">Heme</keyword>
<accession>A0A328AWB1</accession>
<keyword evidence="5 6" id="KW-0408">Iron</keyword>
<dbReference type="InterPro" id="IPR036909">
    <property type="entry name" value="Cyt_c-like_dom_sf"/>
</dbReference>
<dbReference type="OrthoDB" id="9773456at2"/>
<dbReference type="PROSITE" id="PS51007">
    <property type="entry name" value="CYTC"/>
    <property type="match status" value="2"/>
</dbReference>
<dbReference type="PANTHER" id="PTHR37823:SF1">
    <property type="entry name" value="CYTOCHROME C-553-LIKE"/>
    <property type="match status" value="1"/>
</dbReference>
<organism evidence="8 9">
    <name type="scientific">Phenylobacterium hankyongense</name>
    <dbReference type="NCBI Taxonomy" id="1813876"/>
    <lineage>
        <taxon>Bacteria</taxon>
        <taxon>Pseudomonadati</taxon>
        <taxon>Pseudomonadota</taxon>
        <taxon>Alphaproteobacteria</taxon>
        <taxon>Caulobacterales</taxon>
        <taxon>Caulobacteraceae</taxon>
        <taxon>Phenylobacterium</taxon>
    </lineage>
</organism>
<dbReference type="EMBL" id="QFYP01000001">
    <property type="protein sequence ID" value="RAK58909.1"/>
    <property type="molecule type" value="Genomic_DNA"/>
</dbReference>
<comment type="caution">
    <text evidence="8">The sequence shown here is derived from an EMBL/GenBank/DDBJ whole genome shotgun (WGS) entry which is preliminary data.</text>
</comment>
<dbReference type="PANTHER" id="PTHR37823">
    <property type="entry name" value="CYTOCHROME C-553-LIKE"/>
    <property type="match status" value="1"/>
</dbReference>
<proteinExistence type="predicted"/>
<dbReference type="Proteomes" id="UP000249842">
    <property type="component" value="Unassembled WGS sequence"/>
</dbReference>
<dbReference type="AlphaFoldDB" id="A0A328AWB1"/>
<evidence type="ECO:0000256" key="1">
    <source>
        <dbReference type="ARBA" id="ARBA00022448"/>
    </source>
</evidence>
<dbReference type="InterPro" id="IPR051811">
    <property type="entry name" value="Cytochrome_c550/c551-like"/>
</dbReference>
<sequence length="284" mass="29861">MMKRVLKRLAYGAGAPVVGAAFVALGGFAASEVMIRMPPRPGPTPAIVAANDPGAVERGRRLATVSGCHDCHGKDLSGKLFHDDPAMVRAWAPNLTLAAAQQSDAQLARAIRHGVAADGRPLWIMPSSAFSKFSDAETADLLAYLRSVPPTGARQPRLQVGPVGRLAVLLGKFHSEPATLKANGGLDLPDLGPEHAQGRAVARACVECHGPELKGSALVKSPDLAIAGAYDLNDFERLLRTGIAAGDRKLGLMSEIAPARFNVLSHEEIAALHAYLRARAEQAS</sequence>
<evidence type="ECO:0000256" key="6">
    <source>
        <dbReference type="PROSITE-ProRule" id="PRU00433"/>
    </source>
</evidence>
<dbReference type="InterPro" id="IPR009056">
    <property type="entry name" value="Cyt_c-like_dom"/>
</dbReference>
<dbReference type="GO" id="GO:0020037">
    <property type="term" value="F:heme binding"/>
    <property type="evidence" value="ECO:0007669"/>
    <property type="project" value="InterPro"/>
</dbReference>
<evidence type="ECO:0000256" key="2">
    <source>
        <dbReference type="ARBA" id="ARBA00022617"/>
    </source>
</evidence>
<keyword evidence="3 6" id="KW-0479">Metal-binding</keyword>
<evidence type="ECO:0000313" key="8">
    <source>
        <dbReference type="EMBL" id="RAK58909.1"/>
    </source>
</evidence>
<evidence type="ECO:0000259" key="7">
    <source>
        <dbReference type="PROSITE" id="PS51007"/>
    </source>
</evidence>
<name>A0A328AWB1_9CAUL</name>
<dbReference type="SUPFAM" id="SSF46626">
    <property type="entry name" value="Cytochrome c"/>
    <property type="match status" value="2"/>
</dbReference>
<reference evidence="9" key="1">
    <citation type="submission" date="2018-05" db="EMBL/GenBank/DDBJ databases">
        <authorList>
            <person name="Li X."/>
        </authorList>
    </citation>
    <scope>NUCLEOTIDE SEQUENCE [LARGE SCALE GENOMIC DNA]</scope>
    <source>
        <strain evidence="9">HKS-05</strain>
    </source>
</reference>
<keyword evidence="1" id="KW-0813">Transport</keyword>
<feature type="domain" description="Cytochrome c" evidence="7">
    <location>
        <begin position="54"/>
        <end position="149"/>
    </location>
</feature>
<dbReference type="GO" id="GO:0046872">
    <property type="term" value="F:metal ion binding"/>
    <property type="evidence" value="ECO:0007669"/>
    <property type="project" value="UniProtKB-KW"/>
</dbReference>
<evidence type="ECO:0000313" key="9">
    <source>
        <dbReference type="Proteomes" id="UP000249842"/>
    </source>
</evidence>